<evidence type="ECO:0000313" key="3">
    <source>
        <dbReference type="EMBL" id="AXV04930.1"/>
    </source>
</evidence>
<keyword evidence="4" id="KW-1185">Reference proteome</keyword>
<accession>A0A346XRT3</accession>
<evidence type="ECO:0000313" key="4">
    <source>
        <dbReference type="Proteomes" id="UP000264006"/>
    </source>
</evidence>
<dbReference type="Proteomes" id="UP000264006">
    <property type="component" value="Chromosome"/>
</dbReference>
<dbReference type="InterPro" id="IPR013815">
    <property type="entry name" value="ATP_grasp_subdomain_1"/>
</dbReference>
<dbReference type="KEGG" id="euz:DVS28_a0222"/>
<dbReference type="Pfam" id="PF00391">
    <property type="entry name" value="PEP-utilizers"/>
    <property type="match status" value="1"/>
</dbReference>
<name>A0A346XRT3_9ACTN</name>
<dbReference type="AlphaFoldDB" id="A0A346XRT3"/>
<protein>
    <submittedName>
        <fullName evidence="3">Phosphoenolpyruvate synthase</fullName>
    </submittedName>
</protein>
<dbReference type="PANTHER" id="PTHR43615">
    <property type="entry name" value="PHOSPHOENOLPYRUVATE SYNTHASE-RELATED"/>
    <property type="match status" value="1"/>
</dbReference>
<dbReference type="GO" id="GO:0016772">
    <property type="term" value="F:transferase activity, transferring phosphorus-containing groups"/>
    <property type="evidence" value="ECO:0007669"/>
    <property type="project" value="InterPro"/>
</dbReference>
<dbReference type="SUPFAM" id="SSF52009">
    <property type="entry name" value="Phosphohistidine domain"/>
    <property type="match status" value="1"/>
</dbReference>
<dbReference type="Gene3D" id="3.50.30.10">
    <property type="entry name" value="Phosphohistidine domain"/>
    <property type="match status" value="1"/>
</dbReference>
<gene>
    <name evidence="3" type="ORF">DVS28_a0222</name>
</gene>
<organism evidence="3 4">
    <name type="scientific">Euzebya pacifica</name>
    <dbReference type="NCBI Taxonomy" id="1608957"/>
    <lineage>
        <taxon>Bacteria</taxon>
        <taxon>Bacillati</taxon>
        <taxon>Actinomycetota</taxon>
        <taxon>Nitriliruptoria</taxon>
        <taxon>Euzebyales</taxon>
    </lineage>
</organism>
<evidence type="ECO:0000259" key="2">
    <source>
        <dbReference type="Pfam" id="PF00391"/>
    </source>
</evidence>
<dbReference type="Gene3D" id="3.30.470.20">
    <property type="entry name" value="ATP-grasp fold, B domain"/>
    <property type="match status" value="1"/>
</dbReference>
<feature type="domain" description="PEP-utilising enzyme mobile" evidence="2">
    <location>
        <begin position="733"/>
        <end position="803"/>
    </location>
</feature>
<dbReference type="GO" id="GO:0005524">
    <property type="term" value="F:ATP binding"/>
    <property type="evidence" value="ECO:0007669"/>
    <property type="project" value="InterPro"/>
</dbReference>
<dbReference type="SUPFAM" id="SSF56059">
    <property type="entry name" value="Glutathione synthetase ATP-binding domain-like"/>
    <property type="match status" value="1"/>
</dbReference>
<dbReference type="InterPro" id="IPR036637">
    <property type="entry name" value="Phosphohistidine_dom_sf"/>
</dbReference>
<dbReference type="EMBL" id="CP031165">
    <property type="protein sequence ID" value="AXV04930.1"/>
    <property type="molecule type" value="Genomic_DNA"/>
</dbReference>
<dbReference type="InterPro" id="IPR008279">
    <property type="entry name" value="PEP-util_enz_mobile_dom"/>
</dbReference>
<dbReference type="Gene3D" id="3.30.1490.20">
    <property type="entry name" value="ATP-grasp fold, A domain"/>
    <property type="match status" value="1"/>
</dbReference>
<feature type="region of interest" description="Disordered" evidence="1">
    <location>
        <begin position="1"/>
        <end position="23"/>
    </location>
</feature>
<dbReference type="InterPro" id="IPR051549">
    <property type="entry name" value="PEP_Utilizing_Enz"/>
</dbReference>
<dbReference type="PANTHER" id="PTHR43615:SF1">
    <property type="entry name" value="PPDK_N DOMAIN-CONTAINING PROTEIN"/>
    <property type="match status" value="1"/>
</dbReference>
<proteinExistence type="predicted"/>
<sequence>MTSPPHDRDMADVIDLTDHTPAPGDRDLLGGKALHLAELHAAELPVPRAVTVPADHPEPDAAAAQAHATLDAARYAVRSSSPAEDGGATSGAGRYESLLRIAPDALGRAIATVRDAEGDGPIPVIVMPFVELAAGGVAFSTDPLHGGPDRVIHAVIGHHAAVTDGLDPGVAHRVGPDGGVTVDGDRVLTDGQAERIASLTDQCAALLGTGVDVEFGVRDGGGDVVVLQARPLTSFPVWAAPPGVWVHDGAYSSSPVPPLLAPRLHALRTRVFGEGLAEAGALMTRLEHRCIGGHAYSQMSFAGAPEDARGGPPPAIVMGILARVHPELRRRARAAHAFLRDDAVTRHERELVAYDWEEAAAELADLASPSRLAADAAASLTRIVALLDELFELHYRWVLRVSTQRVGAAGRALERSGMSRTRSQRIVSGPLRAGTDTGRQARLMRDLARTMATDPAAVDAVRTVGAGPDVDTRAAEVLAHLADRPGELGRAVTQLLQAARVQSMGIDVDARTLGERPAALVEVLVGLLDGGDDPQESEADRQGAADRLLADAPAWTHDGIRAAWEQHHQRDRQGMALCAAIGAMRMAALHVGESLVSSGQLETSEQALCLTTEELVAAVVPAGGTPTIPEAVAEAARERDATLRRLTRLTPPAVIGATTPPEGGPPDLRFAPRALRVVNERIAWTVEAMFGGRTPPADRTPEGHVHHGVPASVGVVEGTARIVADHRDVVVLEDGEILVCPYTRPVWTAVLQRCGGVVTTHGGPLSHAAIVARELGIPAVCGVGDALTAIHDGDRLRVDGEAGTVTVLDG</sequence>
<keyword evidence="3" id="KW-0670">Pyruvate</keyword>
<evidence type="ECO:0000256" key="1">
    <source>
        <dbReference type="SAM" id="MobiDB-lite"/>
    </source>
</evidence>
<reference evidence="3 4" key="1">
    <citation type="submission" date="2018-09" db="EMBL/GenBank/DDBJ databases">
        <title>Complete genome sequence of Euzebya sp. DY32-46 isolated from seawater of Pacific Ocean.</title>
        <authorList>
            <person name="Xu L."/>
            <person name="Wu Y.-H."/>
            <person name="Xu X.-W."/>
        </authorList>
    </citation>
    <scope>NUCLEOTIDE SEQUENCE [LARGE SCALE GENOMIC DNA]</scope>
    <source>
        <strain evidence="3 4">DY32-46</strain>
    </source>
</reference>
<feature type="compositionally biased region" description="Basic and acidic residues" evidence="1">
    <location>
        <begin position="1"/>
        <end position="11"/>
    </location>
</feature>